<dbReference type="RefSeq" id="WP_274494198.1">
    <property type="nucleotide sequence ID" value="NZ_CP118166.1"/>
</dbReference>
<evidence type="ECO:0000313" key="3">
    <source>
        <dbReference type="EMBL" id="WDI32278.1"/>
    </source>
</evidence>
<keyword evidence="4" id="KW-1185">Reference proteome</keyword>
<keyword evidence="2" id="KW-0732">Signal</keyword>
<accession>A0AAF0CGK2</accession>
<name>A0AAF0CGK2_9PROT</name>
<feature type="chain" id="PRO_5042145291" evidence="2">
    <location>
        <begin position="24"/>
        <end position="248"/>
    </location>
</feature>
<sequence length="248" mass="26568">MTMLKDVFFLSSTCLLMTSALHAQQTLSVETVDNYGNVTLQQNALGCFDPVAALQLDKDGTDGNVSNATRRAFGVGTCVALDSGVTLSGAQKLNIEGQTLVRGAVANMDVYLPEWSAAMGASGSGSSAARAATNSLRGDAMNFRQKVAEMDACDQEAQSLNTRIADYNDRAAKFSNDSEETMTTGSRLAGGGSAPIIRIRLPDKERQTLYAEGLNLSDDVADHNNRCDVYRDGFQLDKDYMAFYRAGA</sequence>
<evidence type="ECO:0000256" key="1">
    <source>
        <dbReference type="SAM" id="Coils"/>
    </source>
</evidence>
<organism evidence="3 4">
    <name type="scientific">Hyphococcus flavus</name>
    <dbReference type="NCBI Taxonomy" id="1866326"/>
    <lineage>
        <taxon>Bacteria</taxon>
        <taxon>Pseudomonadati</taxon>
        <taxon>Pseudomonadota</taxon>
        <taxon>Alphaproteobacteria</taxon>
        <taxon>Parvularculales</taxon>
        <taxon>Parvularculaceae</taxon>
        <taxon>Hyphococcus</taxon>
    </lineage>
</organism>
<dbReference type="EMBL" id="CP118166">
    <property type="protein sequence ID" value="WDI32278.1"/>
    <property type="molecule type" value="Genomic_DNA"/>
</dbReference>
<evidence type="ECO:0000256" key="2">
    <source>
        <dbReference type="SAM" id="SignalP"/>
    </source>
</evidence>
<keyword evidence="1" id="KW-0175">Coiled coil</keyword>
<feature type="coiled-coil region" evidence="1">
    <location>
        <begin position="150"/>
        <end position="177"/>
    </location>
</feature>
<gene>
    <name evidence="3" type="ORF">PUV54_03615</name>
</gene>
<protein>
    <submittedName>
        <fullName evidence="3">Uncharacterized protein</fullName>
    </submittedName>
</protein>
<evidence type="ECO:0000313" key="4">
    <source>
        <dbReference type="Proteomes" id="UP001214043"/>
    </source>
</evidence>
<proteinExistence type="predicted"/>
<reference evidence="3" key="1">
    <citation type="submission" date="2023-02" db="EMBL/GenBank/DDBJ databases">
        <title>Genome sequence of Hyphococcus flavus.</title>
        <authorList>
            <person name="Rong J.-C."/>
            <person name="Zhao Q."/>
            <person name="Yi M."/>
            <person name="Wu J.-Y."/>
        </authorList>
    </citation>
    <scope>NUCLEOTIDE SEQUENCE</scope>
    <source>
        <strain evidence="3">MCCC 1K03223</strain>
    </source>
</reference>
<feature type="signal peptide" evidence="2">
    <location>
        <begin position="1"/>
        <end position="23"/>
    </location>
</feature>
<dbReference type="Proteomes" id="UP001214043">
    <property type="component" value="Chromosome"/>
</dbReference>
<dbReference type="AlphaFoldDB" id="A0AAF0CGK2"/>
<dbReference type="KEGG" id="hfl:PUV54_03615"/>